<dbReference type="Proteomes" id="UP000049983">
    <property type="component" value="Unassembled WGS sequence"/>
</dbReference>
<dbReference type="RefSeq" id="WP_268873254.1">
    <property type="nucleotide sequence ID" value="NZ_CXWA01000003.1"/>
</dbReference>
<evidence type="ECO:0000313" key="1">
    <source>
        <dbReference type="EMBL" id="CTQ64065.1"/>
    </source>
</evidence>
<dbReference type="AlphaFoldDB" id="A0A0M6Z8G6"/>
<proteinExistence type="predicted"/>
<sequence>MNLHTAHCLLVRDGLTFNRSRLQWLPWKQYRSFRDANKGNRKDR</sequence>
<keyword evidence="2" id="KW-1185">Reference proteome</keyword>
<accession>A0A0M6Z8G6</accession>
<reference evidence="2" key="1">
    <citation type="submission" date="2015-07" db="EMBL/GenBank/DDBJ databases">
        <authorList>
            <person name="Rodrigo-Torres Lidia"/>
            <person name="Arahal R.David."/>
        </authorList>
    </citation>
    <scope>NUCLEOTIDE SEQUENCE [LARGE SCALE GENOMIC DNA]</scope>
    <source>
        <strain evidence="2">CECT 5096</strain>
    </source>
</reference>
<evidence type="ECO:0000313" key="2">
    <source>
        <dbReference type="Proteomes" id="UP000049983"/>
    </source>
</evidence>
<gene>
    <name evidence="1" type="ORF">LA5096_00247</name>
</gene>
<dbReference type="EMBL" id="CXWC01000001">
    <property type="protein sequence ID" value="CTQ64065.1"/>
    <property type="molecule type" value="Genomic_DNA"/>
</dbReference>
<protein>
    <submittedName>
        <fullName evidence="1">Uncharacterized protein</fullName>
    </submittedName>
</protein>
<organism evidence="1 2">
    <name type="scientific">Roseibium album</name>
    <dbReference type="NCBI Taxonomy" id="311410"/>
    <lineage>
        <taxon>Bacteria</taxon>
        <taxon>Pseudomonadati</taxon>
        <taxon>Pseudomonadota</taxon>
        <taxon>Alphaproteobacteria</taxon>
        <taxon>Hyphomicrobiales</taxon>
        <taxon>Stappiaceae</taxon>
        <taxon>Roseibium</taxon>
    </lineage>
</organism>
<name>A0A0M6Z8G6_9HYPH</name>
<dbReference type="GeneID" id="97673703"/>